<dbReference type="InterPro" id="IPR048485">
    <property type="entry name" value="COG5_helical"/>
</dbReference>
<dbReference type="Pfam" id="PF10392">
    <property type="entry name" value="COG5_N"/>
    <property type="match status" value="1"/>
</dbReference>
<feature type="domain" description="Conserved oligomeric Golgi complex subunit 5 N-terminal" evidence="5">
    <location>
        <begin position="20"/>
        <end position="144"/>
    </location>
</feature>
<accession>A0ABP1GD31</accession>
<evidence type="ECO:0000313" key="8">
    <source>
        <dbReference type="Proteomes" id="UP001497392"/>
    </source>
</evidence>
<feature type="domain" description="Conserved oligomeric Golgi complex subunit 5 helical" evidence="6">
    <location>
        <begin position="179"/>
        <end position="390"/>
    </location>
</feature>
<dbReference type="Proteomes" id="UP001497392">
    <property type="component" value="Unassembled WGS sequence"/>
</dbReference>
<name>A0ABP1GD31_9CHLO</name>
<keyword evidence="4" id="KW-0472">Membrane</keyword>
<comment type="subcellular location">
    <subcellularLocation>
        <location evidence="1">Golgi apparatus membrane</location>
        <topology evidence="1">Peripheral membrane protein</topology>
    </subcellularLocation>
</comment>
<dbReference type="EMBL" id="CAXHTA020000021">
    <property type="protein sequence ID" value="CAL5229992.1"/>
    <property type="molecule type" value="Genomic_DNA"/>
</dbReference>
<sequence>MGKGGQKTEQSIASDPMFAPFLGEHFDAMEYASTSLSSSSATAQAKTAQLQQGLNILDDRIRAEVQLRQQDLLQQAECLREAQKFMQGMNLSVDTLHAAMQRVRSEVLQPYGTIRMQTTQMSNLHRTTDMLRHVLHRLKLIAKLKALDLDVEDKNAIPDAAKAARLLTDIAAVSQEMDLSGLALVEADAEYLEPVSQKVQSRAKKALREGMALLSQADVGSALQIFFNLQTLPEAVRELVEGYVSKMEKLVSNALDARRLTSAGAAAGGFLSARDGGHGPGPGNVGSTAKLAELLWQNLTEAFDALHSAAVAVWHLQRVLAKKRDPLSHTLFLDALESAGADTPLEHFWELMTEALRRAFAEAAAGGRVGALKEVMTAQYTRLAQLTEDLIARLVQDTEVKGVVPGLTEDEAEGLTAAISPFQQAYLGACLARMSDAATAAFPGGSRALPTSAELQKFIGRMHEELKSAGGSVRLASQVASCISKALQLLAEKAEYMAATGPDVRQVGGACTSAQLRNITLCSQLNEVHRSLMNLLPRLPAQAAANLRVPLEAVQSVAVEAVMPVFRAAVDTAEQHVLRMHSQDFGTADAPSVAGASPYMADLVRHISHCRVEYLSKFSPSVSSPSASFAGALVERMAGRILVFFVRHASLLRPLSQAGKVQLAKDMAELESAVADNLLPVDAIGAPHRVLRAFRPLIFLSTPELASSLLVSALPPSMVLHHMYSRAPAALQSPHARSGFTPAQYSMWLDQHSMEEALRFIRSALEACASAAEKEPGFSDVYPFMLRLSKGSSH</sequence>
<gene>
    <name evidence="7" type="primary">g13428</name>
    <name evidence="7" type="ORF">VP750_LOCUS11898</name>
</gene>
<evidence type="ECO:0000256" key="4">
    <source>
        <dbReference type="ARBA" id="ARBA00023136"/>
    </source>
</evidence>
<keyword evidence="3" id="KW-0333">Golgi apparatus</keyword>
<keyword evidence="8" id="KW-1185">Reference proteome</keyword>
<dbReference type="InterPro" id="IPR049176">
    <property type="entry name" value="COG5_N"/>
</dbReference>
<evidence type="ECO:0000256" key="1">
    <source>
        <dbReference type="ARBA" id="ARBA00004395"/>
    </source>
</evidence>
<dbReference type="PANTHER" id="PTHR13228">
    <property type="entry name" value="CONSERVED OLIGOMERIC GOLGI COMPLEX COMPONENT 5"/>
    <property type="match status" value="1"/>
</dbReference>
<evidence type="ECO:0000259" key="5">
    <source>
        <dbReference type="Pfam" id="PF10392"/>
    </source>
</evidence>
<dbReference type="InterPro" id="IPR019465">
    <property type="entry name" value="Cog5"/>
</dbReference>
<evidence type="ECO:0000256" key="2">
    <source>
        <dbReference type="ARBA" id="ARBA00020974"/>
    </source>
</evidence>
<proteinExistence type="predicted"/>
<organism evidence="7 8">
    <name type="scientific">Coccomyxa viridis</name>
    <dbReference type="NCBI Taxonomy" id="1274662"/>
    <lineage>
        <taxon>Eukaryota</taxon>
        <taxon>Viridiplantae</taxon>
        <taxon>Chlorophyta</taxon>
        <taxon>core chlorophytes</taxon>
        <taxon>Trebouxiophyceae</taxon>
        <taxon>Trebouxiophyceae incertae sedis</taxon>
        <taxon>Coccomyxaceae</taxon>
        <taxon>Coccomyxa</taxon>
    </lineage>
</organism>
<evidence type="ECO:0000256" key="3">
    <source>
        <dbReference type="ARBA" id="ARBA00023034"/>
    </source>
</evidence>
<comment type="caution">
    <text evidence="7">The sequence shown here is derived from an EMBL/GenBank/DDBJ whole genome shotgun (WGS) entry which is preliminary data.</text>
</comment>
<protein>
    <recommendedName>
        <fullName evidence="2">Conserved oligomeric Golgi complex subunit 5</fullName>
    </recommendedName>
</protein>
<dbReference type="PANTHER" id="PTHR13228:SF3">
    <property type="entry name" value="CONSERVED OLIGOMERIC GOLGI COMPLEX SUBUNIT 5"/>
    <property type="match status" value="1"/>
</dbReference>
<reference evidence="7 8" key="1">
    <citation type="submission" date="2024-06" db="EMBL/GenBank/DDBJ databases">
        <authorList>
            <person name="Kraege A."/>
            <person name="Thomma B."/>
        </authorList>
    </citation>
    <scope>NUCLEOTIDE SEQUENCE [LARGE SCALE GENOMIC DNA]</scope>
</reference>
<evidence type="ECO:0000313" key="7">
    <source>
        <dbReference type="EMBL" id="CAL5229992.1"/>
    </source>
</evidence>
<dbReference type="Pfam" id="PF20649">
    <property type="entry name" value="COG5_C"/>
    <property type="match status" value="1"/>
</dbReference>
<evidence type="ECO:0000259" key="6">
    <source>
        <dbReference type="Pfam" id="PF20649"/>
    </source>
</evidence>